<proteinExistence type="predicted"/>
<sequence>MTSIANSHPIEILLVEDNPADVRLTKEALREGKILNNLNVVHDGVEALKYLRGIGEYAGRPRPELVLLDLNMPKKDGREVLAEVKADEDLKRIPVVVLTTSKAEEDILRSYNLHANCFITKPVDLDQFFGVIKTIESFWLAVVTLPN</sequence>
<dbReference type="CDD" id="cd17557">
    <property type="entry name" value="REC_Rcp-like"/>
    <property type="match status" value="1"/>
</dbReference>
<accession>A0A1X0XPR3</accession>
<organism evidence="3 4">
    <name type="scientific">Geothermobacter hydrogeniphilus</name>
    <dbReference type="NCBI Taxonomy" id="1969733"/>
    <lineage>
        <taxon>Bacteria</taxon>
        <taxon>Pseudomonadati</taxon>
        <taxon>Thermodesulfobacteriota</taxon>
        <taxon>Desulfuromonadia</taxon>
        <taxon>Desulfuromonadales</taxon>
        <taxon>Geothermobacteraceae</taxon>
        <taxon>Geothermobacter</taxon>
    </lineage>
</organism>
<dbReference type="Pfam" id="PF00072">
    <property type="entry name" value="Response_reg"/>
    <property type="match status" value="1"/>
</dbReference>
<dbReference type="InterPro" id="IPR011006">
    <property type="entry name" value="CheY-like_superfamily"/>
</dbReference>
<dbReference type="GO" id="GO:0000160">
    <property type="term" value="P:phosphorelay signal transduction system"/>
    <property type="evidence" value="ECO:0007669"/>
    <property type="project" value="InterPro"/>
</dbReference>
<dbReference type="OrthoDB" id="9793549at2"/>
<dbReference type="STRING" id="1969733.B5V00_15540"/>
<dbReference type="RefSeq" id="WP_085011723.1">
    <property type="nucleotide sequence ID" value="NZ_NAAD01000030.1"/>
</dbReference>
<keyword evidence="4" id="KW-1185">Reference proteome</keyword>
<dbReference type="AlphaFoldDB" id="A0A1X0XPR3"/>
<dbReference type="InterPro" id="IPR052893">
    <property type="entry name" value="TCS_response_regulator"/>
</dbReference>
<reference evidence="3 4" key="1">
    <citation type="submission" date="2017-03" db="EMBL/GenBank/DDBJ databases">
        <title>Genome sequence of Geothermobacter sp. EPR-M, Deep-Sea Iron Reducer.</title>
        <authorList>
            <person name="Tully B."/>
            <person name="Savalia P."/>
            <person name="Abuyen K."/>
            <person name="Baughan C."/>
            <person name="Romero E."/>
            <person name="Ronkowski C."/>
            <person name="Torres B."/>
            <person name="Tremblay J."/>
            <person name="Trujillo A."/>
            <person name="Tyler M."/>
            <person name="Perez-Rodriguez I."/>
            <person name="Amend J."/>
        </authorList>
    </citation>
    <scope>NUCLEOTIDE SEQUENCE [LARGE SCALE GENOMIC DNA]</scope>
    <source>
        <strain evidence="3 4">EPR-M</strain>
    </source>
</reference>
<dbReference type="Proteomes" id="UP000193136">
    <property type="component" value="Unassembled WGS sequence"/>
</dbReference>
<evidence type="ECO:0000259" key="2">
    <source>
        <dbReference type="PROSITE" id="PS50110"/>
    </source>
</evidence>
<dbReference type="InterPro" id="IPR001789">
    <property type="entry name" value="Sig_transdc_resp-reg_receiver"/>
</dbReference>
<name>A0A1X0XPR3_9BACT</name>
<feature type="domain" description="Response regulatory" evidence="2">
    <location>
        <begin position="11"/>
        <end position="136"/>
    </location>
</feature>
<dbReference type="Gene3D" id="3.40.50.2300">
    <property type="match status" value="1"/>
</dbReference>
<feature type="modified residue" description="4-aspartylphosphate" evidence="1">
    <location>
        <position position="69"/>
    </location>
</feature>
<evidence type="ECO:0000313" key="3">
    <source>
        <dbReference type="EMBL" id="ORJ54904.1"/>
    </source>
</evidence>
<dbReference type="PROSITE" id="PS50110">
    <property type="entry name" value="RESPONSE_REGULATORY"/>
    <property type="match status" value="1"/>
</dbReference>
<comment type="caution">
    <text evidence="3">The sequence shown here is derived from an EMBL/GenBank/DDBJ whole genome shotgun (WGS) entry which is preliminary data.</text>
</comment>
<dbReference type="SUPFAM" id="SSF52172">
    <property type="entry name" value="CheY-like"/>
    <property type="match status" value="1"/>
</dbReference>
<dbReference type="SMART" id="SM00448">
    <property type="entry name" value="REC"/>
    <property type="match status" value="1"/>
</dbReference>
<keyword evidence="1" id="KW-0597">Phosphoprotein</keyword>
<evidence type="ECO:0000256" key="1">
    <source>
        <dbReference type="PROSITE-ProRule" id="PRU00169"/>
    </source>
</evidence>
<dbReference type="EMBL" id="NAAD01000030">
    <property type="protein sequence ID" value="ORJ54904.1"/>
    <property type="molecule type" value="Genomic_DNA"/>
</dbReference>
<evidence type="ECO:0000313" key="4">
    <source>
        <dbReference type="Proteomes" id="UP000193136"/>
    </source>
</evidence>
<protein>
    <submittedName>
        <fullName evidence="3">Response regulator</fullName>
    </submittedName>
</protein>
<dbReference type="PANTHER" id="PTHR44520">
    <property type="entry name" value="RESPONSE REGULATOR RCP1-RELATED"/>
    <property type="match status" value="1"/>
</dbReference>
<dbReference type="PANTHER" id="PTHR44520:SF2">
    <property type="entry name" value="RESPONSE REGULATOR RCP1"/>
    <property type="match status" value="1"/>
</dbReference>
<gene>
    <name evidence="3" type="ORF">B5V00_15540</name>
</gene>